<dbReference type="GO" id="GO:0003700">
    <property type="term" value="F:DNA-binding transcription factor activity"/>
    <property type="evidence" value="ECO:0007669"/>
    <property type="project" value="InterPro"/>
</dbReference>
<dbReference type="SMART" id="SM00342">
    <property type="entry name" value="HTH_ARAC"/>
    <property type="match status" value="1"/>
</dbReference>
<dbReference type="Gene3D" id="1.10.10.60">
    <property type="entry name" value="Homeodomain-like"/>
    <property type="match status" value="1"/>
</dbReference>
<proteinExistence type="predicted"/>
<dbReference type="Proteomes" id="UP000484875">
    <property type="component" value="Unassembled WGS sequence"/>
</dbReference>
<evidence type="ECO:0000313" key="5">
    <source>
        <dbReference type="EMBL" id="MYN20148.1"/>
    </source>
</evidence>
<dbReference type="InterPro" id="IPR018060">
    <property type="entry name" value="HTH_AraC"/>
</dbReference>
<dbReference type="RefSeq" id="WP_161092511.1">
    <property type="nucleotide sequence ID" value="NZ_WWCV01000065.1"/>
</dbReference>
<evidence type="ECO:0000313" key="6">
    <source>
        <dbReference type="Proteomes" id="UP000484875"/>
    </source>
</evidence>
<keyword evidence="6" id="KW-1185">Reference proteome</keyword>
<dbReference type="GO" id="GO:0043565">
    <property type="term" value="F:sequence-specific DNA binding"/>
    <property type="evidence" value="ECO:0007669"/>
    <property type="project" value="InterPro"/>
</dbReference>
<feature type="domain" description="HTH araC/xylS-type" evidence="4">
    <location>
        <begin position="161"/>
        <end position="263"/>
    </location>
</feature>
<dbReference type="AlphaFoldDB" id="A0A845HN05"/>
<dbReference type="InterPro" id="IPR046532">
    <property type="entry name" value="DUF6597"/>
</dbReference>
<dbReference type="Pfam" id="PF12833">
    <property type="entry name" value="HTH_18"/>
    <property type="match status" value="1"/>
</dbReference>
<protein>
    <submittedName>
        <fullName evidence="5">Helix-turn-helix domain-containing protein</fullName>
    </submittedName>
</protein>
<evidence type="ECO:0000256" key="3">
    <source>
        <dbReference type="ARBA" id="ARBA00023163"/>
    </source>
</evidence>
<organism evidence="5 6">
    <name type="scientific">Duganella vulcania</name>
    <dbReference type="NCBI Taxonomy" id="2692166"/>
    <lineage>
        <taxon>Bacteria</taxon>
        <taxon>Pseudomonadati</taxon>
        <taxon>Pseudomonadota</taxon>
        <taxon>Betaproteobacteria</taxon>
        <taxon>Burkholderiales</taxon>
        <taxon>Oxalobacteraceae</taxon>
        <taxon>Telluria group</taxon>
        <taxon>Duganella</taxon>
    </lineage>
</organism>
<dbReference type="PANTHER" id="PTHR46796">
    <property type="entry name" value="HTH-TYPE TRANSCRIPTIONAL ACTIVATOR RHAS-RELATED"/>
    <property type="match status" value="1"/>
</dbReference>
<evidence type="ECO:0000256" key="2">
    <source>
        <dbReference type="ARBA" id="ARBA00023125"/>
    </source>
</evidence>
<dbReference type="InterPro" id="IPR018062">
    <property type="entry name" value="HTH_AraC-typ_CS"/>
</dbReference>
<keyword evidence="1" id="KW-0805">Transcription regulation</keyword>
<name>A0A845HN05_9BURK</name>
<keyword evidence="2" id="KW-0238">DNA-binding</keyword>
<keyword evidence="3" id="KW-0804">Transcription</keyword>
<dbReference type="PROSITE" id="PS00041">
    <property type="entry name" value="HTH_ARAC_FAMILY_1"/>
    <property type="match status" value="1"/>
</dbReference>
<reference evidence="5 6" key="1">
    <citation type="submission" date="2019-12" db="EMBL/GenBank/DDBJ databases">
        <title>Novel species isolated from a subtropical stream in China.</title>
        <authorList>
            <person name="Lu H."/>
        </authorList>
    </citation>
    <scope>NUCLEOTIDE SEQUENCE [LARGE SCALE GENOMIC DNA]</scope>
    <source>
        <strain evidence="5 6">FT107W</strain>
    </source>
</reference>
<sequence>MYYREYPPHPALAAHVECMWAARAPGGAHTHRVLPDNCVDILWQDGGQPGFAVGMMSSAILVASGGPLRTVAVRFKPGAAGAFLAAPLHALTDQRADIDQLWGRSDAERLADALWTCELSDRERIAVIEHQLLHRLRAAADAATGRTAAAHGIGMPGDAGGRLIQRALAALEASGGALRIEQLADQLAVSRQHLAALFRARVGLSPKLYARICRFRRAAAALKASPGPDWARLALECGYFDQSHLIHDFQEFAGSAPERFLLDA</sequence>
<dbReference type="EMBL" id="WWCV01000065">
    <property type="protein sequence ID" value="MYN20148.1"/>
    <property type="molecule type" value="Genomic_DNA"/>
</dbReference>
<dbReference type="Pfam" id="PF20240">
    <property type="entry name" value="DUF6597"/>
    <property type="match status" value="1"/>
</dbReference>
<comment type="caution">
    <text evidence="5">The sequence shown here is derived from an EMBL/GenBank/DDBJ whole genome shotgun (WGS) entry which is preliminary data.</text>
</comment>
<gene>
    <name evidence="5" type="ORF">GTP81_25730</name>
</gene>
<dbReference type="PROSITE" id="PS01124">
    <property type="entry name" value="HTH_ARAC_FAMILY_2"/>
    <property type="match status" value="1"/>
</dbReference>
<accession>A0A845HN05</accession>
<evidence type="ECO:0000256" key="1">
    <source>
        <dbReference type="ARBA" id="ARBA00023015"/>
    </source>
</evidence>
<evidence type="ECO:0000259" key="4">
    <source>
        <dbReference type="PROSITE" id="PS01124"/>
    </source>
</evidence>
<dbReference type="PANTHER" id="PTHR46796:SF15">
    <property type="entry name" value="BLL1074 PROTEIN"/>
    <property type="match status" value="1"/>
</dbReference>
<dbReference type="InterPro" id="IPR050204">
    <property type="entry name" value="AraC_XylS_family_regulators"/>
</dbReference>